<evidence type="ECO:0000256" key="1">
    <source>
        <dbReference type="ARBA" id="ARBA00004067"/>
    </source>
</evidence>
<dbReference type="Gene3D" id="1.10.287.610">
    <property type="entry name" value="Helix hairpin bin"/>
    <property type="match status" value="1"/>
</dbReference>
<dbReference type="GO" id="GO:0003911">
    <property type="term" value="F:DNA ligase (NAD+) activity"/>
    <property type="evidence" value="ECO:0007669"/>
    <property type="project" value="UniProtKB-EC"/>
</dbReference>
<dbReference type="Pfam" id="PF03119">
    <property type="entry name" value="DNA_ligase_ZBD"/>
    <property type="match status" value="1"/>
</dbReference>
<evidence type="ECO:0000256" key="2">
    <source>
        <dbReference type="ARBA" id="ARBA00022598"/>
    </source>
</evidence>
<dbReference type="SUPFAM" id="SSF47781">
    <property type="entry name" value="RuvA domain 2-like"/>
    <property type="match status" value="1"/>
</dbReference>
<dbReference type="PROSITE" id="PS01055">
    <property type="entry name" value="DNA_LIGASE_N1"/>
    <property type="match status" value="1"/>
</dbReference>
<dbReference type="Proteomes" id="UP000657372">
    <property type="component" value="Unassembled WGS sequence"/>
</dbReference>
<organism evidence="16 17">
    <name type="scientific">Herminiimonas contaminans</name>
    <dbReference type="NCBI Taxonomy" id="1111140"/>
    <lineage>
        <taxon>Bacteria</taxon>
        <taxon>Pseudomonadati</taxon>
        <taxon>Pseudomonadota</taxon>
        <taxon>Betaproteobacteria</taxon>
        <taxon>Burkholderiales</taxon>
        <taxon>Oxalobacteraceae</taxon>
        <taxon>Herminiimonas</taxon>
    </lineage>
</organism>
<comment type="caution">
    <text evidence="12">Lacks conserved residue(s) required for the propagation of feature annotation.</text>
</comment>
<evidence type="ECO:0000256" key="8">
    <source>
        <dbReference type="ARBA" id="ARBA00023027"/>
    </source>
</evidence>
<feature type="compositionally biased region" description="Polar residues" evidence="14">
    <location>
        <begin position="1"/>
        <end position="15"/>
    </location>
</feature>
<dbReference type="NCBIfam" id="NF005932">
    <property type="entry name" value="PRK07956.1"/>
    <property type="match status" value="1"/>
</dbReference>
<keyword evidence="7 12" id="KW-0460">Magnesium</keyword>
<keyword evidence="9 12" id="KW-0234">DNA repair</keyword>
<dbReference type="InterPro" id="IPR018239">
    <property type="entry name" value="DNA_ligase_AS"/>
</dbReference>
<evidence type="ECO:0000256" key="11">
    <source>
        <dbReference type="ARBA" id="ARBA00034005"/>
    </source>
</evidence>
<dbReference type="SMART" id="SM00532">
    <property type="entry name" value="LIGANc"/>
    <property type="match status" value="1"/>
</dbReference>
<reference evidence="16 17" key="1">
    <citation type="submission" date="2020-11" db="EMBL/GenBank/DDBJ databases">
        <title>WGS of Herminiimonas contaminans strain Marseille-Q4544 isolated from planarians Schmidtea mediterranea.</title>
        <authorList>
            <person name="Kangale L."/>
        </authorList>
    </citation>
    <scope>NUCLEOTIDE SEQUENCE [LARGE SCALE GENOMIC DNA]</scope>
    <source>
        <strain evidence="16 17">Marseille-Q4544</strain>
    </source>
</reference>
<dbReference type="InterPro" id="IPR033136">
    <property type="entry name" value="DNA_ligase_CS"/>
</dbReference>
<keyword evidence="6 12" id="KW-0862">Zinc</keyword>
<evidence type="ECO:0000256" key="12">
    <source>
        <dbReference type="HAMAP-Rule" id="MF_01588"/>
    </source>
</evidence>
<dbReference type="Gene3D" id="3.40.50.10190">
    <property type="entry name" value="BRCT domain"/>
    <property type="match status" value="1"/>
</dbReference>
<keyword evidence="4 12" id="KW-0479">Metal-binding</keyword>
<dbReference type="PROSITE" id="PS50172">
    <property type="entry name" value="BRCT"/>
    <property type="match status" value="1"/>
</dbReference>
<gene>
    <name evidence="12 16" type="primary">ligA</name>
    <name evidence="16" type="ORF">IXC47_17220</name>
</gene>
<dbReference type="HAMAP" id="MF_01588">
    <property type="entry name" value="DNA_ligase_A"/>
    <property type="match status" value="1"/>
</dbReference>
<feature type="active site" description="N6-AMP-lysine intermediate" evidence="12">
    <location>
        <position position="136"/>
    </location>
</feature>
<dbReference type="InterPro" id="IPR003583">
    <property type="entry name" value="Hlx-hairpin-Hlx_DNA-bd_motif"/>
</dbReference>
<comment type="catalytic activity">
    <reaction evidence="11 12 13">
        <text>NAD(+) + (deoxyribonucleotide)n-3'-hydroxyl + 5'-phospho-(deoxyribonucleotide)m = (deoxyribonucleotide)n+m + AMP + beta-nicotinamide D-nucleotide.</text>
        <dbReference type="EC" id="6.5.1.2"/>
    </reaction>
</comment>
<evidence type="ECO:0000313" key="17">
    <source>
        <dbReference type="Proteomes" id="UP000657372"/>
    </source>
</evidence>
<evidence type="ECO:0000256" key="4">
    <source>
        <dbReference type="ARBA" id="ARBA00022723"/>
    </source>
</evidence>
<dbReference type="EC" id="6.5.1.2" evidence="12 13"/>
<keyword evidence="10 12" id="KW-0464">Manganese</keyword>
<dbReference type="PANTHER" id="PTHR23389:SF9">
    <property type="entry name" value="DNA LIGASE"/>
    <property type="match status" value="1"/>
</dbReference>
<keyword evidence="2 12" id="KW-0436">Ligase</keyword>
<dbReference type="CDD" id="cd17748">
    <property type="entry name" value="BRCT_DNA_ligase_like"/>
    <property type="match status" value="1"/>
</dbReference>
<comment type="cofactor">
    <cofactor evidence="12">
        <name>Mg(2+)</name>
        <dbReference type="ChEBI" id="CHEBI:18420"/>
    </cofactor>
    <cofactor evidence="12">
        <name>Mn(2+)</name>
        <dbReference type="ChEBI" id="CHEBI:29035"/>
    </cofactor>
</comment>
<dbReference type="SMART" id="SM00278">
    <property type="entry name" value="HhH1"/>
    <property type="match status" value="4"/>
</dbReference>
<keyword evidence="3 12" id="KW-0235">DNA replication</keyword>
<dbReference type="SUPFAM" id="SSF56091">
    <property type="entry name" value="DNA ligase/mRNA capping enzyme, catalytic domain"/>
    <property type="match status" value="1"/>
</dbReference>
<dbReference type="InterPro" id="IPR004149">
    <property type="entry name" value="Znf_DNAligase_C4"/>
</dbReference>
<dbReference type="Gene3D" id="2.40.50.140">
    <property type="entry name" value="Nucleic acid-binding proteins"/>
    <property type="match status" value="1"/>
</dbReference>
<evidence type="ECO:0000256" key="9">
    <source>
        <dbReference type="ARBA" id="ARBA00023204"/>
    </source>
</evidence>
<feature type="binding site" evidence="12">
    <location>
        <position position="134"/>
    </location>
    <ligand>
        <name>NAD(+)</name>
        <dbReference type="ChEBI" id="CHEBI:57540"/>
    </ligand>
</feature>
<comment type="caution">
    <text evidence="16">The sequence shown here is derived from an EMBL/GenBank/DDBJ whole genome shotgun (WGS) entry which is preliminary data.</text>
</comment>
<dbReference type="InterPro" id="IPR012340">
    <property type="entry name" value="NA-bd_OB-fold"/>
</dbReference>
<dbReference type="Gene3D" id="6.20.10.30">
    <property type="match status" value="1"/>
</dbReference>
<feature type="binding site" evidence="12">
    <location>
        <position position="335"/>
    </location>
    <ligand>
        <name>NAD(+)</name>
        <dbReference type="ChEBI" id="CHEBI:57540"/>
    </ligand>
</feature>
<evidence type="ECO:0000256" key="7">
    <source>
        <dbReference type="ARBA" id="ARBA00022842"/>
    </source>
</evidence>
<comment type="function">
    <text evidence="1 12">DNA ligase that catalyzes the formation of phosphodiester linkages between 5'-phosphoryl and 3'-hydroxyl groups in double-stranded DNA using NAD as a coenzyme and as the energy source for the reaction. It is essential for DNA replication and repair of damaged DNA.</text>
</comment>
<dbReference type="NCBIfam" id="TIGR00575">
    <property type="entry name" value="dnlj"/>
    <property type="match status" value="1"/>
</dbReference>
<feature type="binding site" evidence="12">
    <location>
        <position position="194"/>
    </location>
    <ligand>
        <name>NAD(+)</name>
        <dbReference type="ChEBI" id="CHEBI:57540"/>
    </ligand>
</feature>
<feature type="binding site" evidence="12">
    <location>
        <position position="429"/>
    </location>
    <ligand>
        <name>Zn(2+)</name>
        <dbReference type="ChEBI" id="CHEBI:29105"/>
    </ligand>
</feature>
<dbReference type="Pfam" id="PF01653">
    <property type="entry name" value="DNA_ligase_aden"/>
    <property type="match status" value="1"/>
</dbReference>
<evidence type="ECO:0000313" key="16">
    <source>
        <dbReference type="EMBL" id="MBF8179426.1"/>
    </source>
</evidence>
<evidence type="ECO:0000256" key="5">
    <source>
        <dbReference type="ARBA" id="ARBA00022763"/>
    </source>
</evidence>
<feature type="binding site" evidence="12">
    <location>
        <position position="432"/>
    </location>
    <ligand>
        <name>Zn(2+)</name>
        <dbReference type="ChEBI" id="CHEBI:29105"/>
    </ligand>
</feature>
<dbReference type="SUPFAM" id="SSF50249">
    <property type="entry name" value="Nucleic acid-binding proteins"/>
    <property type="match status" value="1"/>
</dbReference>
<evidence type="ECO:0000256" key="10">
    <source>
        <dbReference type="ARBA" id="ARBA00023211"/>
    </source>
</evidence>
<dbReference type="InterPro" id="IPR004150">
    <property type="entry name" value="NAD_DNA_ligase_OB"/>
</dbReference>
<dbReference type="InterPro" id="IPR041663">
    <property type="entry name" value="DisA/LigA_HHH"/>
</dbReference>
<feature type="region of interest" description="Disordered" evidence="14">
    <location>
        <begin position="1"/>
        <end position="28"/>
    </location>
</feature>
<dbReference type="Gene3D" id="3.30.470.30">
    <property type="entry name" value="DNA ligase/mRNA capping enzyme"/>
    <property type="match status" value="1"/>
</dbReference>
<dbReference type="Pfam" id="PF00533">
    <property type="entry name" value="BRCT"/>
    <property type="match status" value="1"/>
</dbReference>
<dbReference type="Gene3D" id="1.10.150.20">
    <property type="entry name" value="5' to 3' exonuclease, C-terminal subdomain"/>
    <property type="match status" value="2"/>
</dbReference>
<feature type="binding site" evidence="12">
    <location>
        <begin position="103"/>
        <end position="104"/>
    </location>
    <ligand>
        <name>NAD(+)</name>
        <dbReference type="ChEBI" id="CHEBI:57540"/>
    </ligand>
</feature>
<dbReference type="PROSITE" id="PS01056">
    <property type="entry name" value="DNA_LIGASE_N2"/>
    <property type="match status" value="1"/>
</dbReference>
<dbReference type="Pfam" id="PF12826">
    <property type="entry name" value="HHH_2"/>
    <property type="match status" value="1"/>
</dbReference>
<dbReference type="SUPFAM" id="SSF52113">
    <property type="entry name" value="BRCT domain"/>
    <property type="match status" value="1"/>
</dbReference>
<evidence type="ECO:0000256" key="13">
    <source>
        <dbReference type="RuleBase" id="RU000618"/>
    </source>
</evidence>
<dbReference type="EMBL" id="JADOEL010000019">
    <property type="protein sequence ID" value="MBF8179426.1"/>
    <property type="molecule type" value="Genomic_DNA"/>
</dbReference>
<dbReference type="CDD" id="cd00114">
    <property type="entry name" value="LIGANc"/>
    <property type="match status" value="1"/>
</dbReference>
<dbReference type="SMART" id="SM00292">
    <property type="entry name" value="BRCT"/>
    <property type="match status" value="1"/>
</dbReference>
<evidence type="ECO:0000256" key="6">
    <source>
        <dbReference type="ARBA" id="ARBA00022833"/>
    </source>
</evidence>
<feature type="domain" description="BRCT" evidence="15">
    <location>
        <begin position="612"/>
        <end position="694"/>
    </location>
</feature>
<dbReference type="PIRSF" id="PIRSF001604">
    <property type="entry name" value="LigA"/>
    <property type="match status" value="1"/>
</dbReference>
<dbReference type="InterPro" id="IPR010994">
    <property type="entry name" value="RuvA_2-like"/>
</dbReference>
<dbReference type="InterPro" id="IPR036420">
    <property type="entry name" value="BRCT_dom_sf"/>
</dbReference>
<feature type="binding site" evidence="12">
    <location>
        <position position="311"/>
    </location>
    <ligand>
        <name>NAD(+)</name>
        <dbReference type="ChEBI" id="CHEBI:57540"/>
    </ligand>
</feature>
<dbReference type="Pfam" id="PF03120">
    <property type="entry name" value="OB_DNA_ligase"/>
    <property type="match status" value="1"/>
</dbReference>
<dbReference type="InterPro" id="IPR001357">
    <property type="entry name" value="BRCT_dom"/>
</dbReference>
<accession>A0ABS0EX44</accession>
<feature type="binding site" evidence="12">
    <location>
        <position position="157"/>
    </location>
    <ligand>
        <name>NAD(+)</name>
        <dbReference type="ChEBI" id="CHEBI:57540"/>
    </ligand>
</feature>
<feature type="binding site" evidence="12">
    <location>
        <position position="454"/>
    </location>
    <ligand>
        <name>Zn(2+)</name>
        <dbReference type="ChEBI" id="CHEBI:29105"/>
    </ligand>
</feature>
<protein>
    <recommendedName>
        <fullName evidence="12 13">DNA ligase</fullName>
        <ecNumber evidence="12 13">6.5.1.2</ecNumber>
    </recommendedName>
    <alternativeName>
        <fullName evidence="12">Polydeoxyribonucleotide synthase [NAD(+)]</fullName>
    </alternativeName>
</protein>
<evidence type="ECO:0000259" key="15">
    <source>
        <dbReference type="PROSITE" id="PS50172"/>
    </source>
</evidence>
<proteinExistence type="inferred from homology"/>
<comment type="similarity">
    <text evidence="12">Belongs to the NAD-dependent DNA ligase family. LigA subfamily.</text>
</comment>
<sequence length="694" mass="75223">MQPDLFSTASQTDANATPEEPDAGNPPARAAWLRDELNRHNYAYHVLDNPSIPDAEYDKLFRELQALEAAHPEVLVVDSPTQRVGALALSAFPQVTHSVPMLSLGNGFEDEDIVAFDRRVCEGLNATEVEYATELKFDGLAINLRYEDGVLVEAATRGDGATGENVTTNIRTVRAIPLRLHTKTPPKVLDVRGEVMMYKADLAKLNARQRDAGAKEFANPRNAAAGSLRQLDSRITAQRTLRFFAYGIGLLEGAEMPVSHSALLDWYAELGLPVCAERAVVKGAAGLLEFYKAVGQKRPGLPYEIDGVVYKVNRVEQQQQLGFVSRAPRYAIAHKFPAEEALTTVQGIEVQVGRTGAITPVARLAPVLVGGVTVTNATLHNEDEVRRKDIQIGDTVIVRRAGDVIPEVVAYVPEKRPADAQPFVMPTVCPVCNSPIVKLEDEAIARCSGGWVKCAAQRKGGLLHFVSRRAMDVEGLGDQLVEQLVDKHIITTAADLYKLGFRALAELDRMADKSAQNVLAALEKSKSTTLARFIYALGIRHVGEATAKELARHFGNLEALLQASEEQLLEVADIGPVVAQSIRSFLSDPLNMELIEQLQAAGVRWPEHVVENKPKPFAGKTFVLTGTLPTLSRDQAAEKIEAAGGKVAGSVSKKTSYVVAGAEAGSKLAKAEELGIAILDESALLQLLESHEQN</sequence>
<dbReference type="InterPro" id="IPR013840">
    <property type="entry name" value="DNAligase_N"/>
</dbReference>
<dbReference type="RefSeq" id="WP_195876467.1">
    <property type="nucleotide sequence ID" value="NZ_JADOEL010000019.1"/>
</dbReference>
<evidence type="ECO:0000256" key="14">
    <source>
        <dbReference type="SAM" id="MobiDB-lite"/>
    </source>
</evidence>
<dbReference type="InterPro" id="IPR001679">
    <property type="entry name" value="DNA_ligase"/>
</dbReference>
<keyword evidence="8 12" id="KW-0520">NAD</keyword>
<evidence type="ECO:0000256" key="3">
    <source>
        <dbReference type="ARBA" id="ARBA00022705"/>
    </source>
</evidence>
<dbReference type="PANTHER" id="PTHR23389">
    <property type="entry name" value="CHROMOSOME TRANSMISSION FIDELITY FACTOR 18"/>
    <property type="match status" value="1"/>
</dbReference>
<keyword evidence="17" id="KW-1185">Reference proteome</keyword>
<feature type="binding site" evidence="12">
    <location>
        <begin position="54"/>
        <end position="58"/>
    </location>
    <ligand>
        <name>NAD(+)</name>
        <dbReference type="ChEBI" id="CHEBI:57540"/>
    </ligand>
</feature>
<name>A0ABS0EX44_9BURK</name>
<dbReference type="InterPro" id="IPR013839">
    <property type="entry name" value="DNAligase_adenylation"/>
</dbReference>
<keyword evidence="5 12" id="KW-0227">DNA damage</keyword>